<feature type="compositionally biased region" description="Basic and acidic residues" evidence="9">
    <location>
        <begin position="12"/>
        <end position="21"/>
    </location>
</feature>
<feature type="binding site" evidence="5 7">
    <location>
        <position position="131"/>
    </location>
    <ligand>
        <name>Mn(2+)</name>
        <dbReference type="ChEBI" id="CHEBI:29035"/>
        <label>1</label>
    </ligand>
</feature>
<evidence type="ECO:0000256" key="3">
    <source>
        <dbReference type="ARBA" id="ARBA00022808"/>
    </source>
</evidence>
<comment type="catalytic activity">
    <reaction evidence="5">
        <text>N-formimidoyl-L-glutamate + H2O = formamide + L-glutamate</text>
        <dbReference type="Rhea" id="RHEA:22492"/>
        <dbReference type="ChEBI" id="CHEBI:15377"/>
        <dbReference type="ChEBI" id="CHEBI:16397"/>
        <dbReference type="ChEBI" id="CHEBI:29985"/>
        <dbReference type="ChEBI" id="CHEBI:58928"/>
        <dbReference type="EC" id="3.5.3.8"/>
    </reaction>
</comment>
<feature type="binding site" evidence="7">
    <location>
        <position position="250"/>
    </location>
    <ligand>
        <name>Mn(2+)</name>
        <dbReference type="ChEBI" id="CHEBI:29035"/>
        <label>1</label>
    </ligand>
</feature>
<dbReference type="PROSITE" id="PS51409">
    <property type="entry name" value="ARGINASE_2"/>
    <property type="match status" value="1"/>
</dbReference>
<comment type="pathway">
    <text evidence="5">Amino-acid degradation; L-histidine degradation into L-glutamate; L-glutamate from N-formimidoyl-L-glutamate (hydrolase route): step 1/1.</text>
</comment>
<keyword evidence="3 5" id="KW-0369">Histidine metabolism</keyword>
<feature type="binding site" evidence="7">
    <location>
        <position position="159"/>
    </location>
    <ligand>
        <name>Mn(2+)</name>
        <dbReference type="ChEBI" id="CHEBI:29035"/>
        <label>1</label>
    </ligand>
</feature>
<dbReference type="UniPathway" id="UPA00379">
    <property type="reaction ID" value="UER00552"/>
</dbReference>
<dbReference type="EC" id="3.5.3.8" evidence="5 6"/>
<evidence type="ECO:0000313" key="10">
    <source>
        <dbReference type="EMBL" id="OOV88008.1"/>
    </source>
</evidence>
<dbReference type="GO" id="GO:0019556">
    <property type="term" value="P:L-histidine catabolic process to glutamate and formamide"/>
    <property type="evidence" value="ECO:0007669"/>
    <property type="project" value="UniProtKB-UniRule"/>
</dbReference>
<proteinExistence type="inferred from homology"/>
<dbReference type="HAMAP" id="MF_00737">
    <property type="entry name" value="Formimidoylglutam"/>
    <property type="match status" value="1"/>
</dbReference>
<dbReference type="Pfam" id="PF00491">
    <property type="entry name" value="Arginase"/>
    <property type="match status" value="1"/>
</dbReference>
<keyword evidence="4 5" id="KW-0464">Manganese</keyword>
<dbReference type="GO" id="GO:0019557">
    <property type="term" value="P:L-histidine catabolic process to glutamate and formate"/>
    <property type="evidence" value="ECO:0007669"/>
    <property type="project" value="UniProtKB-UniPathway"/>
</dbReference>
<gene>
    <name evidence="5" type="primary">hutG</name>
    <name evidence="10" type="ORF">BTA35_0200135</name>
</gene>
<keyword evidence="2 5" id="KW-0378">Hydrolase</keyword>
<feature type="region of interest" description="Disordered" evidence="9">
    <location>
        <begin position="1"/>
        <end position="23"/>
    </location>
</feature>
<dbReference type="EMBL" id="MTSD02000001">
    <property type="protein sequence ID" value="OOV88008.1"/>
    <property type="molecule type" value="Genomic_DNA"/>
</dbReference>
<dbReference type="InterPro" id="IPR006035">
    <property type="entry name" value="Ureohydrolase"/>
</dbReference>
<dbReference type="PIRSF" id="PIRSF036979">
    <property type="entry name" value="Arginase"/>
    <property type="match status" value="1"/>
</dbReference>
<dbReference type="GO" id="GO:0030145">
    <property type="term" value="F:manganese ion binding"/>
    <property type="evidence" value="ECO:0007669"/>
    <property type="project" value="UniProtKB-UniRule"/>
</dbReference>
<evidence type="ECO:0000256" key="8">
    <source>
        <dbReference type="PROSITE-ProRule" id="PRU00742"/>
    </source>
</evidence>
<evidence type="ECO:0000256" key="4">
    <source>
        <dbReference type="ARBA" id="ARBA00023211"/>
    </source>
</evidence>
<comment type="similarity">
    <text evidence="5 8">Belongs to the arginase family.</text>
</comment>
<feature type="binding site" evidence="5">
    <location>
        <position position="159"/>
    </location>
    <ligand>
        <name>Mn(2+)</name>
        <dbReference type="ChEBI" id="CHEBI:29035"/>
        <label>2</label>
    </ligand>
</feature>
<dbReference type="GO" id="GO:0033389">
    <property type="term" value="P:putrescine biosynthetic process from arginine, via agmatine"/>
    <property type="evidence" value="ECO:0007669"/>
    <property type="project" value="TreeGrafter"/>
</dbReference>
<feature type="binding site" evidence="5 7">
    <location>
        <position position="248"/>
    </location>
    <ligand>
        <name>Mn(2+)</name>
        <dbReference type="ChEBI" id="CHEBI:29035"/>
        <label>1</label>
    </ligand>
</feature>
<evidence type="ECO:0000256" key="7">
    <source>
        <dbReference type="PIRSR" id="PIRSR036979-1"/>
    </source>
</evidence>
<evidence type="ECO:0000313" key="11">
    <source>
        <dbReference type="Proteomes" id="UP000190064"/>
    </source>
</evidence>
<evidence type="ECO:0000256" key="5">
    <source>
        <dbReference type="HAMAP-Rule" id="MF_00737"/>
    </source>
</evidence>
<evidence type="ECO:0000256" key="6">
    <source>
        <dbReference type="NCBIfam" id="TIGR01227"/>
    </source>
</evidence>
<comment type="cofactor">
    <cofactor evidence="5 7">
        <name>Mn(2+)</name>
        <dbReference type="ChEBI" id="CHEBI:29035"/>
    </cofactor>
    <text evidence="5 7">Binds 2 manganese ions per subunit.</text>
</comment>
<dbReference type="InterPro" id="IPR023696">
    <property type="entry name" value="Ureohydrolase_dom_sf"/>
</dbReference>
<feature type="binding site" evidence="5 7">
    <location>
        <position position="161"/>
    </location>
    <ligand>
        <name>Mn(2+)</name>
        <dbReference type="ChEBI" id="CHEBI:29035"/>
        <label>1</label>
    </ligand>
</feature>
<dbReference type="PANTHER" id="PTHR11358">
    <property type="entry name" value="ARGINASE/AGMATINASE"/>
    <property type="match status" value="1"/>
</dbReference>
<feature type="binding site" evidence="5">
    <location>
        <position position="157"/>
    </location>
    <ligand>
        <name>Mn(2+)</name>
        <dbReference type="ChEBI" id="CHEBI:29035"/>
        <label>2</label>
    </ligand>
</feature>
<feature type="binding site" evidence="5 7">
    <location>
        <position position="157"/>
    </location>
    <ligand>
        <name>Mn(2+)</name>
        <dbReference type="ChEBI" id="CHEBI:29035"/>
        <label>1</label>
    </ligand>
</feature>
<comment type="function">
    <text evidence="5">Catalyzes the conversion of N-formimidoyl-L-glutamate to L-glutamate and formamide.</text>
</comment>
<dbReference type="AlphaFoldDB" id="A0A1T1HDS0"/>
<name>A0A1T1HDS0_OCELI</name>
<dbReference type="GO" id="GO:0050415">
    <property type="term" value="F:formimidoylglutamase activity"/>
    <property type="evidence" value="ECO:0007669"/>
    <property type="project" value="UniProtKB-UniRule"/>
</dbReference>
<organism evidence="10 11">
    <name type="scientific">Oceanospirillum linum</name>
    <dbReference type="NCBI Taxonomy" id="966"/>
    <lineage>
        <taxon>Bacteria</taxon>
        <taxon>Pseudomonadati</taxon>
        <taxon>Pseudomonadota</taxon>
        <taxon>Gammaproteobacteria</taxon>
        <taxon>Oceanospirillales</taxon>
        <taxon>Oceanospirillaceae</taxon>
        <taxon>Oceanospirillum</taxon>
    </lineage>
</organism>
<dbReference type="STRING" id="966.BTA35_0200135"/>
<evidence type="ECO:0000256" key="2">
    <source>
        <dbReference type="ARBA" id="ARBA00022801"/>
    </source>
</evidence>
<sequence>MKKQPSLNDWQGRNDQDDPAHAQRWHNRVVTDTGSEDAMGILGFSCDIGVRRNHGRPGAAEGPAALRKQLANLPWHAGDGAADQGQCTRLLDLGDVVAEGDDLESAQAELADSICQGLKQVKRLLVIGGGHETAYGSFCGLYKALGAKAKIGIINLDAHFDLRKPESAGPSSGTPFYQIRELTGSDNFHYCCLGVAQESNTDTLFNRAQQWGVQFRTDKQMTTADLPEIALQLEEFSRPMDALYLTIDIDVLPHYQAPGVSAPAARGVNLEVIEAVTELVILNARRCKFGLPLADLTELNPSCDSQGVTARTAAFIANALLSDT</sequence>
<feature type="compositionally biased region" description="Polar residues" evidence="9">
    <location>
        <begin position="1"/>
        <end position="11"/>
    </location>
</feature>
<dbReference type="CDD" id="cd09988">
    <property type="entry name" value="Formimidoylglutamase"/>
    <property type="match status" value="1"/>
</dbReference>
<dbReference type="RefSeq" id="WP_103989624.1">
    <property type="nucleotide sequence ID" value="NZ_FXTS01000001.1"/>
</dbReference>
<accession>A0A1T1HDS0</accession>
<evidence type="ECO:0000256" key="9">
    <source>
        <dbReference type="SAM" id="MobiDB-lite"/>
    </source>
</evidence>
<reference evidence="10" key="1">
    <citation type="submission" date="2017-02" db="EMBL/GenBank/DDBJ databases">
        <title>Draft Genome Sequence of the Salt Water Bacterium Oceanospirillum linum ATCC 11336.</title>
        <authorList>
            <person name="Trachtenberg A.M."/>
            <person name="Carney J.G."/>
            <person name="Linnane J.D."/>
            <person name="Rheaume B.A."/>
            <person name="Pitts N.L."/>
            <person name="Mykles D.L."/>
            <person name="Maclea K.S."/>
        </authorList>
    </citation>
    <scope>NUCLEOTIDE SEQUENCE [LARGE SCALE GENOMIC DNA]</scope>
    <source>
        <strain evidence="10">ATCC 11336</strain>
    </source>
</reference>
<dbReference type="InterPro" id="IPR005923">
    <property type="entry name" value="HutG"/>
</dbReference>
<evidence type="ECO:0000256" key="1">
    <source>
        <dbReference type="ARBA" id="ARBA00022723"/>
    </source>
</evidence>
<keyword evidence="1 5" id="KW-0479">Metal-binding</keyword>
<protein>
    <recommendedName>
        <fullName evidence="5 6">Formimidoylglutamase</fullName>
        <ecNumber evidence="5 6">3.5.3.8</ecNumber>
    </recommendedName>
    <alternativeName>
        <fullName evidence="5">Formiminoglutamase</fullName>
    </alternativeName>
    <alternativeName>
        <fullName evidence="5">Formiminoglutamate hydrolase</fullName>
    </alternativeName>
</protein>
<dbReference type="SUPFAM" id="SSF52768">
    <property type="entry name" value="Arginase/deacetylase"/>
    <property type="match status" value="1"/>
</dbReference>
<dbReference type="PANTHER" id="PTHR11358:SF35">
    <property type="entry name" value="FORMIMIDOYLGLUTAMASE"/>
    <property type="match status" value="1"/>
</dbReference>
<feature type="binding site" evidence="5">
    <location>
        <position position="250"/>
    </location>
    <ligand>
        <name>Mn(2+)</name>
        <dbReference type="ChEBI" id="CHEBI:29035"/>
        <label>2</label>
    </ligand>
</feature>
<feature type="binding site" evidence="5">
    <location>
        <position position="248"/>
    </location>
    <ligand>
        <name>Mn(2+)</name>
        <dbReference type="ChEBI" id="CHEBI:29035"/>
        <label>2</label>
    </ligand>
</feature>
<dbReference type="Gene3D" id="3.40.800.10">
    <property type="entry name" value="Ureohydrolase domain"/>
    <property type="match status" value="1"/>
</dbReference>
<comment type="caution">
    <text evidence="10">The sequence shown here is derived from an EMBL/GenBank/DDBJ whole genome shotgun (WGS) entry which is preliminary data.</text>
</comment>
<dbReference type="NCBIfam" id="TIGR01227">
    <property type="entry name" value="hutG"/>
    <property type="match status" value="1"/>
</dbReference>
<dbReference type="Proteomes" id="UP000190064">
    <property type="component" value="Unassembled WGS sequence"/>
</dbReference>
<keyword evidence="11" id="KW-1185">Reference proteome</keyword>
<dbReference type="GO" id="GO:0008783">
    <property type="term" value="F:agmatinase activity"/>
    <property type="evidence" value="ECO:0007669"/>
    <property type="project" value="TreeGrafter"/>
</dbReference>